<dbReference type="Pfam" id="PF01658">
    <property type="entry name" value="Inos-1-P_synth"/>
    <property type="match status" value="1"/>
</dbReference>
<dbReference type="RefSeq" id="WP_093830802.1">
    <property type="nucleotide sequence ID" value="NZ_JAVRES010000007.1"/>
</dbReference>
<name>A0ABD5EQA1_9ACTN</name>
<feature type="domain" description="Myo-inositol-1-phosphate synthase GAPDH-like" evidence="2">
    <location>
        <begin position="193"/>
        <end position="298"/>
    </location>
</feature>
<gene>
    <name evidence="3" type="ORF">RM877_17285</name>
</gene>
<evidence type="ECO:0000259" key="2">
    <source>
        <dbReference type="Pfam" id="PF01658"/>
    </source>
</evidence>
<dbReference type="Pfam" id="PF07994">
    <property type="entry name" value="NAD_binding_5"/>
    <property type="match status" value="1"/>
</dbReference>
<dbReference type="InterPro" id="IPR036291">
    <property type="entry name" value="NAD(P)-bd_dom_sf"/>
</dbReference>
<dbReference type="GO" id="GO:0004512">
    <property type="term" value="F:inositol-3-phosphate synthase activity"/>
    <property type="evidence" value="ECO:0007669"/>
    <property type="project" value="UniProtKB-ARBA"/>
</dbReference>
<evidence type="ECO:0000256" key="1">
    <source>
        <dbReference type="ARBA" id="ARBA00010813"/>
    </source>
</evidence>
<accession>A0ABD5EQA1</accession>
<dbReference type="EMBL" id="JAVRES010000007">
    <property type="protein sequence ID" value="MDT0436437.1"/>
    <property type="molecule type" value="Genomic_DNA"/>
</dbReference>
<reference evidence="4" key="1">
    <citation type="submission" date="2023-07" db="EMBL/GenBank/DDBJ databases">
        <title>30 novel species of actinomycetes from the DSMZ collection.</title>
        <authorList>
            <person name="Nouioui I."/>
        </authorList>
    </citation>
    <scope>NUCLEOTIDE SEQUENCE [LARGE SCALE GENOMIC DNA]</scope>
    <source>
        <strain evidence="4">DSM 41981</strain>
    </source>
</reference>
<dbReference type="PANTHER" id="PTHR43125">
    <property type="entry name" value="INOSITOL-3-PHOSPHATE SYNTHASE"/>
    <property type="match status" value="1"/>
</dbReference>
<organism evidence="3 4">
    <name type="scientific">Streptomyces doudnae</name>
    <dbReference type="NCBI Taxonomy" id="3075536"/>
    <lineage>
        <taxon>Bacteria</taxon>
        <taxon>Bacillati</taxon>
        <taxon>Actinomycetota</taxon>
        <taxon>Actinomycetes</taxon>
        <taxon>Kitasatosporales</taxon>
        <taxon>Streptomycetaceae</taxon>
        <taxon>Streptomyces</taxon>
    </lineage>
</organism>
<dbReference type="InterPro" id="IPR013021">
    <property type="entry name" value="Myo-inos-1-P_Synthase_GAPDH"/>
</dbReference>
<dbReference type="InterPro" id="IPR002587">
    <property type="entry name" value="Myo-inos-1-P_Synthase"/>
</dbReference>
<comment type="similarity">
    <text evidence="1">Belongs to the myo-inositol 1-phosphate synthase family.</text>
</comment>
<dbReference type="Proteomes" id="UP001183535">
    <property type="component" value="Unassembled WGS sequence"/>
</dbReference>
<proteinExistence type="inferred from homology"/>
<protein>
    <submittedName>
        <fullName evidence="3">Inositol-3-phosphate synthase</fullName>
    </submittedName>
</protein>
<dbReference type="SUPFAM" id="SSF55347">
    <property type="entry name" value="Glyceraldehyde-3-phosphate dehydrogenase-like, C-terminal domain"/>
    <property type="match status" value="1"/>
</dbReference>
<evidence type="ECO:0000313" key="3">
    <source>
        <dbReference type="EMBL" id="MDT0436437.1"/>
    </source>
</evidence>
<sequence length="358" mass="37294">MGEIRVALAGIGSCASSLVQTAELVRRDGTALDGVMYELIGGYRVGDTRFVAAFDVDTGKIGLDLAKAVVTPPVAAVPHTDVDPTGVLVEPGPLLDGIGGNLVGVVEPHPASRETTVDDVAERLTAVGADVLVCLLPTGATEAVQAYARAAVRAGVAFINATPEPVVHEPSLAAEFTDRGVPLLGDDLRSHLGATTLHTALIELLQSRGLPVVNTYQLNVGGNTDFLNLADPARAAGKMRTKRSALHAAGIDASTVSAGPNGFVRYLGDEKVCMIRVEASSILNSSLTLDIRMQVEDSPNATGTLVNAVRVAKTAAEHDRAGSVDEACAFLFKNPRVGAPESVGLRQFRAYVDSVTRD</sequence>
<dbReference type="AlphaFoldDB" id="A0ABD5EQA1"/>
<dbReference type="SUPFAM" id="SSF51735">
    <property type="entry name" value="NAD(P)-binding Rossmann-fold domains"/>
    <property type="match status" value="1"/>
</dbReference>
<dbReference type="Gene3D" id="3.40.50.720">
    <property type="entry name" value="NAD(P)-binding Rossmann-like Domain"/>
    <property type="match status" value="1"/>
</dbReference>
<dbReference type="PANTHER" id="PTHR43125:SF1">
    <property type="entry name" value="INOSITOL-3-PHOSPHATE SYNTHASE"/>
    <property type="match status" value="1"/>
</dbReference>
<dbReference type="InterPro" id="IPR052199">
    <property type="entry name" value="MIPS"/>
</dbReference>
<keyword evidence="4" id="KW-1185">Reference proteome</keyword>
<comment type="caution">
    <text evidence="3">The sequence shown here is derived from an EMBL/GenBank/DDBJ whole genome shotgun (WGS) entry which is preliminary data.</text>
</comment>
<dbReference type="Gene3D" id="3.30.360.10">
    <property type="entry name" value="Dihydrodipicolinate Reductase, domain 2"/>
    <property type="match status" value="1"/>
</dbReference>
<evidence type="ECO:0000313" key="4">
    <source>
        <dbReference type="Proteomes" id="UP001183535"/>
    </source>
</evidence>